<feature type="domain" description="Trimeric autotransporter adhesin YadA-like head" evidence="13">
    <location>
        <begin position="413"/>
        <end position="438"/>
    </location>
</feature>
<feature type="domain" description="Trimeric autotransporter adhesin YadA-like stalk" evidence="14">
    <location>
        <begin position="3229"/>
        <end position="3263"/>
    </location>
</feature>
<gene>
    <name evidence="16" type="ORF">ACI43T_01580</name>
</gene>
<dbReference type="Proteomes" id="UP001621964">
    <property type="component" value="Unassembled WGS sequence"/>
</dbReference>
<feature type="domain" description="Trimeric autotransporter adhesin YadA-like stalk" evidence="14">
    <location>
        <begin position="3419"/>
        <end position="3458"/>
    </location>
</feature>
<feature type="domain" description="Trimeric autotransporter adhesin YadA-like head" evidence="13">
    <location>
        <begin position="92"/>
        <end position="118"/>
    </location>
</feature>
<feature type="domain" description="Trimeric autotransporter adhesin YadA-like head" evidence="13">
    <location>
        <begin position="553"/>
        <end position="574"/>
    </location>
</feature>
<name>A0ABW8Q2D9_9NEIS</name>
<sequence>MNKIFKIVWNRTIQSFVVTSELAKGHVKASSTVGGAAEEVRAVEQGRLKALFRLTALSMALLGMSEGVWATITEKPATGGATFAIGNGTTSAHGSGAVAIGNNAQASNNGALAIGPNSGTSTTIAASNNSTAIGVNIKATGQKAITIGADTSVNGQGSIGIGSNDAGRAAALGVQGTKSIGIGTHVLVRGDNIIAVGADVVANKNNTVAIGYATQATAEQTVAIGSETKAEAQNAVVIGNRASVNADTAPADPNVSGTTTGAGSVAIGALSTASGTNATAIGQASNAYGQNSFSGGQNSQATGKSSVALGDGAMAKGNSSVAVGPYSQAPALGAATLGFNNRATGENSLAVGRQANAAKANAIALGNEAKSLGEDAVAVGNNANAAQNRAMAFGKNSQASAGDAIAMGDSTVASGQNALAFGKSNKAEGKDAIAIGTNNNAWKVDSIAFGHSANADGEQAVAIGLNSHARQANAVALGQGANADDTNALAIGTSSMAAQAAAIAIGNNARALKYSSIVIGEGAHSNNSRSVVIGYNASAINPADSASNQDTNQTVAIGAFANAWGDQSTAIGNNVTAKGNSSIVIGSDDWDTVAEKQVEDGSGKTVKEIYREYTGDEMATGKNSYIQPTSGEAAVAIGTKSQATGELSTAFGTGTSATGLASAAFGMGARATKGNAVAIGAGSTTETDATGERDANVNGVQYGNFAGGSRIIAGDQVSFGSAGYERQLKHIAPGAISETSTDAINGSQLYSVANVLATKIADASVKYYSVNPTEQDNTEGNRANDGATGTNAMAAGVAAAAAGDFSVAAGSNARANGHETVAIGHNTLASGVSAVAVGQRANASGSEAVALGIDSNASGKFAIAIGNKATVSDSKLNGIAIGSGAVAAENYAMSMGLDTKALGNSSIAFGNTAQATDSEALAIGHSAGALGANTVAFGVSATSNAAGAATVGAYTKAEAVNSTALGYASQAVNENDVALGAGSVTEAPHAGEYTLSNSYTAAGKDSYGVVSVGKTVGTKRQIQNVAAGVLSADSTDAVNGSQLYATNSYLLNLATATKNALGGETAVDGAGNLTVNNLGGTNQNTVHDALAALKTTADAANTAADKANTAIDGLNTSVGDIRNSINSLNQSVNTAKHHFYSVKNTDSTKGNYNNDGATGENALAAGVDALAEGINAVAIGQNVKAKGDQSISIGSTNEASGESSTVIGRRGFVSGTNTHVLGNGNGAQGAPIAATQSTIIGNDNSINAVTNVHIQGNSNTVNRTHAIVMGSRNTVGGTGADNEEPAIAIGSENKVSISTDGSNTNTNASNAIAIGKQNIANGDSSIAIGKLSQALKLSTVAIGNSAKALENNALAIGSYSKAGDYATAIGSTANAFGAQSVALGTGTLSGIRASTIGRYSAAHADSSVAIGSDSLVTQNAHASTAFGSGSVVSGAYSGVWSGAIQNAGTGARADRNVETRSVIGGTGNYAIGNKNIVGSQTSDTFVLGNDVKIGASAATLTTANWAANPSRDLPRSDTVTFAGEKNITGAVALGSGTSVTVSDGVALGRASKASVDKGAVGADPLGSAADKTIAAWKSTRAAVSVGDAEGNITRQITSLAAGTQDTDAVNVAQLKSAGFKLQTSQSEGEVAGSNVENVQNGETVTVDAGKNIKLTQAENKITVATKDEVAFNKVTVGDTVVDGSGVNITSAGGNSASLTSDGLRVGDVAVAAAGINAGNKAITNVAAGRVDANSTDAVNGSQLYSTQASLDNMGKTVAGVLGGNAKLNADGGITMSNIGGTGASTIEGAISALNTGAYKSFKLVTAATSGTNGQANNHSLKEITSGSTITLEAGKNIVLNQNESTVSINTADAPEFSGVVKAKGGLDMADNKITNVGRGDSATDAVNLGQLTDALNNLRVSTLTTVNNDAPFSYIGSDGKILNRKVDVDPHTGVKTVSFVHAEDGTPYTDTGNITIAALNPTDPQTSTPTALGNIKAGTKQNDAVNVAQLDKLAKAAGTKVNPDGTITAPSYTVISGSPATAGVTTYDSADKAFSALSDAVRSPLNFAGDTGATATKQLGSTVTVKGGETDTDKLSDNNIGVVSDGQGTLDVKLAKALKGLDSAAFTDTSGNTTTVNAAGVTVGTAANPVKLTSDGLNNGGKTITSVAAGKNDTDAANVSQLKPLAAALGAAFSNADGSIAAPTFNVTKSDGSSVAANTVQGALDNIGIELQKGLNITADKSNLANSGTKDHVKPGEVVLYTSVDKNIVTTVSDNQIDFGLADKITVGKNAAKPITIDGTSGKISGLGDNLTTVAAGDTSGAKPANINGSNAATVNDVLNAGWNLQGNSEAKDVVTAYDTVNFANGTGTTVSVESANGVSTVKVSVDAQNLAETAQHPVVYTDASGNRVYKQQDGSFRTGPNGQGDEIADTNVIASLQNAAGSTTDPFKLANVAEGKVAAGSKEAVNGSQLYNAAAKTAEVLGGSVDNDGNLVAPAYALVDGTPAEGKPAKTYNNVGTALNALNTAVTSPLTFGGDNDTANFERKLGSRVFVKGGADAAELSEGNIGVVSNGSDTLNVKLAKELKELASAEFKDADGNTGKISANGVTVTPSAASGKQPVSLTSDGLNNGGNKISKVAKGEADDDAVNKAQLDAAAAAATSKVASGHDNIVVETVNNSDGSTTYKVATANDLKADSVTAGDTVLNNDGVKVGSDVALTSDGLKAGDVGVTAAGINAGNKAVTNVAAGVNDTDAVNLGQLKQQLDASEKTTTVAAGKNVTVSSKVEGNNTEYTVNADKTTLSQAAGGAVKVNAGEKDGDGVTDYALDLTDEAKEDIAKGVAAKEAVDNKGLTFAGDSGSTGAKKLGDSLAVKGDDNITTKADADGVQVRLNRALNIDSVTAGDTVLNNNGVKVGNDVALTSDGLKAGDVGVTAAGINAGNKAITNVAAGVNDTDAVNLGQLKQQLDASEKTTTVAAGKNVTVSSKVEGNNTEYTVNADKTTLSQAAGGAVKVNAGEKDDDGVTDYALDLTDEAKEDIAKGVAAKEAVDNKGLTFAGDSGSTGTKKLGDSLAVKGDDNITTKADADGISVALNKTLTNLSSATFANVLGGNTVINGSGMTITPADGKQPVSLTSDGLNNGGNKISKVAKGEADDDAVNKAQLDAAAAAATSKVASGHDNIVVETVNNSDGSTTYKVATANDLKADSVTAGDTVLNNDGVKVGSDVALTSDGLKAGDVGVTAAGINAGNKAVTNVAAGVNDTDAVNVSQLNQKAAAAKTEVAGGTNIASVTSSQGGNGQTIYTVNADGASVSAGSSDIVVAKGAKDGNNVTDYAVDLAQNVKADIAKGAAAKDIVDSKGLTFTGDSGSTGAKKLGDSVAVKGDANITTKADAAGVQVSLNKDLNVNSVTAGNTVVDNGGVTVGSGNNAVSLTSGGLNNGGNKVTNVAAGTVSADSKDAVNGGQLHQLYQLIGSNGENHSTTKPTTDSSTGTSNVGNIKGITLVDNSQNGNVKNVTNQTTVAQSNGYTLVTYNVEGKGMYVTNDVIEAVGRINEQGIRFFHTNDGEVDPAVQATNTEDSSASGAYSTAVGYQAQASASDTLAIGRQSVSSGMNAIAIGKGAQATAENTIAIGTGNIVSGKASGAIGDPSVVTGNSSYSVGNNNTVSANNAYALGSNITAGTADSVYLGDRATTSGVHTANTASGEAYTYGGLNDAAVAGKAGSSATANKVAGVVTVGNNADETRQVQGVAAGVVSAASTDAINGSQLYYTNQAINQSINSINNYVANMGNQLNQRINDVESDSKAGTAAAMAVAGLPQAYLPGKSMMAVSGSAYRGESGYAVGFSSISDGGNWIIKGTATGNSRGHYGATAGVGYQW</sequence>
<feature type="domain" description="Trimeric autotransporter adhesin YadA-like head" evidence="13">
    <location>
        <begin position="202"/>
        <end position="227"/>
    </location>
</feature>
<dbReference type="Gene3D" id="3.30.1300.30">
    <property type="entry name" value="GSPII I/J protein-like"/>
    <property type="match status" value="1"/>
</dbReference>
<feature type="domain" description="Trimeric autotransporter adhesin YadA-like stalk" evidence="14">
    <location>
        <begin position="3721"/>
        <end position="3763"/>
    </location>
</feature>
<reference evidence="16 17" key="1">
    <citation type="submission" date="2024-11" db="EMBL/GenBank/DDBJ databases">
        <authorList>
            <person name="Mikucki A.G."/>
            <person name="Kahler C.M."/>
        </authorList>
    </citation>
    <scope>NUCLEOTIDE SEQUENCE [LARGE SCALE GENOMIC DNA]</scope>
    <source>
        <strain evidence="16 17">EXNM717</strain>
    </source>
</reference>
<proteinExistence type="inferred from homology"/>
<evidence type="ECO:0000256" key="1">
    <source>
        <dbReference type="ARBA" id="ARBA00004241"/>
    </source>
</evidence>
<feature type="domain" description="Trimeric autotransporter adhesin YadA-like head" evidence="13">
    <location>
        <begin position="514"/>
        <end position="537"/>
    </location>
</feature>
<evidence type="ECO:0000259" key="14">
    <source>
        <dbReference type="Pfam" id="PF05662"/>
    </source>
</evidence>
<dbReference type="InterPro" id="IPR008640">
    <property type="entry name" value="Adhesin_Head_dom"/>
</dbReference>
<evidence type="ECO:0000256" key="5">
    <source>
        <dbReference type="ARBA" id="ARBA00022452"/>
    </source>
</evidence>
<feature type="domain" description="Trimeric autotransporter adhesin YadA-like stalk" evidence="14">
    <location>
        <begin position="2144"/>
        <end position="2181"/>
    </location>
</feature>
<evidence type="ECO:0000313" key="17">
    <source>
        <dbReference type="Proteomes" id="UP001621964"/>
    </source>
</evidence>
<feature type="domain" description="Trimeric autotransporter adhesin YadA-like head" evidence="13">
    <location>
        <begin position="3557"/>
        <end position="3583"/>
    </location>
</feature>
<dbReference type="SUPFAM" id="SSF101999">
    <property type="entry name" value="Trimeric adhesin"/>
    <property type="match status" value="1"/>
</dbReference>
<dbReference type="SUPFAM" id="SSF54523">
    <property type="entry name" value="Pili subunits"/>
    <property type="match status" value="1"/>
</dbReference>
<evidence type="ECO:0000259" key="15">
    <source>
        <dbReference type="Pfam" id="PF13018"/>
    </source>
</evidence>
<evidence type="ECO:0000256" key="8">
    <source>
        <dbReference type="ARBA" id="ARBA00022927"/>
    </source>
</evidence>
<feature type="domain" description="Trimeric autotransporter adhesin YadA-like head" evidence="13">
    <location>
        <begin position="957"/>
        <end position="983"/>
    </location>
</feature>
<evidence type="ECO:0000256" key="6">
    <source>
        <dbReference type="ARBA" id="ARBA00022692"/>
    </source>
</evidence>
<feature type="domain" description="Trimeric autotransporter adhesin YadA-like head" evidence="13">
    <location>
        <begin position="843"/>
        <end position="869"/>
    </location>
</feature>
<dbReference type="Pfam" id="PF03895">
    <property type="entry name" value="YadA_anchor"/>
    <property type="match status" value="1"/>
</dbReference>
<organism evidence="16 17">
    <name type="scientific">Neisseria oralis</name>
    <dbReference type="NCBI Taxonomy" id="1107316"/>
    <lineage>
        <taxon>Bacteria</taxon>
        <taxon>Pseudomonadati</taxon>
        <taxon>Pseudomonadota</taxon>
        <taxon>Betaproteobacteria</taxon>
        <taxon>Neisseriales</taxon>
        <taxon>Neisseriaceae</taxon>
        <taxon>Neisseria</taxon>
    </lineage>
</organism>
<evidence type="ECO:0000259" key="12">
    <source>
        <dbReference type="Pfam" id="PF03895"/>
    </source>
</evidence>
<evidence type="ECO:0000256" key="11">
    <source>
        <dbReference type="SAM" id="MobiDB-lite"/>
    </source>
</evidence>
<feature type="domain" description="Trimeric autotransporter adhesin YadA-like head" evidence="13">
    <location>
        <begin position="815"/>
        <end position="841"/>
    </location>
</feature>
<keyword evidence="9" id="KW-0472">Membrane</keyword>
<dbReference type="Pfam" id="PF05658">
    <property type="entry name" value="YadA_head"/>
    <property type="match status" value="24"/>
</dbReference>
<feature type="domain" description="Trimeric autotransporter adhesin YadA-like head" evidence="13">
    <location>
        <begin position="444"/>
        <end position="467"/>
    </location>
</feature>
<dbReference type="InterPro" id="IPR008635">
    <property type="entry name" value="Coiled_stalk_dom"/>
</dbReference>
<dbReference type="Gene3D" id="6.10.250.2040">
    <property type="match status" value="5"/>
</dbReference>
<evidence type="ECO:0000256" key="9">
    <source>
        <dbReference type="ARBA" id="ARBA00023136"/>
    </source>
</evidence>
<keyword evidence="6" id="KW-0812">Transmembrane</keyword>
<feature type="domain" description="Trimeric autotransporter adhesin YadA-like stalk" evidence="14">
    <location>
        <begin position="2922"/>
        <end position="2959"/>
    </location>
</feature>
<feature type="domain" description="ESPR" evidence="15">
    <location>
        <begin position="1"/>
        <end position="36"/>
    </location>
</feature>
<evidence type="ECO:0000256" key="2">
    <source>
        <dbReference type="ARBA" id="ARBA00004442"/>
    </source>
</evidence>
<feature type="domain" description="Trimeric autotransporter adhesin YadA-like stalk" evidence="14">
    <location>
        <begin position="1021"/>
        <end position="1063"/>
    </location>
</feature>
<feature type="domain" description="Trimeric autotransporter adhesin YadA-like head" evidence="13">
    <location>
        <begin position="901"/>
        <end position="927"/>
    </location>
</feature>
<feature type="domain" description="Trimeric autotransporter adhesin YadA-like head" evidence="13">
    <location>
        <begin position="1338"/>
        <end position="1360"/>
    </location>
</feature>
<feature type="domain" description="Trimeric autotransporter adhesin YadA-like head" evidence="13">
    <location>
        <begin position="1363"/>
        <end position="1386"/>
    </location>
</feature>
<protein>
    <submittedName>
        <fullName evidence="16">YadA-like family protein</fullName>
    </submittedName>
</protein>
<evidence type="ECO:0000256" key="7">
    <source>
        <dbReference type="ARBA" id="ARBA00022729"/>
    </source>
</evidence>
<feature type="region of interest" description="Disordered" evidence="11">
    <location>
        <begin position="2590"/>
        <end position="2609"/>
    </location>
</feature>
<feature type="domain" description="Trimeric autotransporter adhesin YadA-like stalk" evidence="14">
    <location>
        <begin position="2613"/>
        <end position="2650"/>
    </location>
</feature>
<dbReference type="CDD" id="cd12820">
    <property type="entry name" value="LbR_YadA-like"/>
    <property type="match status" value="8"/>
</dbReference>
<feature type="domain" description="Trimeric autotransporter adhesin YadA-like stalk" evidence="14">
    <location>
        <begin position="1722"/>
        <end position="1762"/>
    </location>
</feature>
<feature type="domain" description="Trimeric autotransporter adhesin YadA-like head" evidence="13">
    <location>
        <begin position="630"/>
        <end position="654"/>
    </location>
</feature>
<feature type="domain" description="Trimeric autotransporter adhesin YadA-like stalk" evidence="14">
    <location>
        <begin position="2721"/>
        <end position="2758"/>
    </location>
</feature>
<feature type="domain" description="Trimeric autotransporter adhesin YadA-like stalk" evidence="14">
    <location>
        <begin position="3121"/>
        <end position="3158"/>
    </location>
</feature>
<dbReference type="EMBL" id="JBJGEB010000001">
    <property type="protein sequence ID" value="MFK7641193.1"/>
    <property type="molecule type" value="Genomic_DNA"/>
</dbReference>
<feature type="domain" description="Trimeric autotransporter adhesin YadA-like stalk" evidence="14">
    <location>
        <begin position="730"/>
        <end position="760"/>
    </location>
</feature>
<feature type="domain" description="Trimeric autotransporter adhesin YadA-like head" evidence="13">
    <location>
        <begin position="787"/>
        <end position="813"/>
    </location>
</feature>
<comment type="similarity">
    <text evidence="3">Belongs to the autotransporter-2 (AT-2) (TC 1.B.40) family.</text>
</comment>
<feature type="domain" description="Trimeric autotransporter adhesin YadA-like head" evidence="13">
    <location>
        <begin position="1157"/>
        <end position="1182"/>
    </location>
</feature>
<accession>A0ABW8Q2D9</accession>
<feature type="domain" description="Trimeric autotransporter adhesin YadA-like C-terminal membrane anchor" evidence="12">
    <location>
        <begin position="3793"/>
        <end position="3853"/>
    </location>
</feature>
<dbReference type="SUPFAM" id="SSF101967">
    <property type="entry name" value="Adhesin YadA, collagen-binding domain"/>
    <property type="match status" value="17"/>
</dbReference>
<evidence type="ECO:0000313" key="16">
    <source>
        <dbReference type="EMBL" id="MFK7641193.1"/>
    </source>
</evidence>
<feature type="domain" description="Trimeric autotransporter adhesin YadA-like stalk" evidence="14">
    <location>
        <begin position="1872"/>
        <end position="1908"/>
    </location>
</feature>
<keyword evidence="17" id="KW-1185">Reference proteome</keyword>
<feature type="compositionally biased region" description="Low complexity" evidence="11">
    <location>
        <begin position="3457"/>
        <end position="3469"/>
    </location>
</feature>
<dbReference type="Pfam" id="PF13018">
    <property type="entry name" value="ESPR"/>
    <property type="match status" value="1"/>
</dbReference>
<feature type="domain" description="Trimeric autotransporter adhesin YadA-like head" evidence="13">
    <location>
        <begin position="472"/>
        <end position="495"/>
    </location>
</feature>
<comment type="caution">
    <text evidence="16">The sequence shown here is derived from an EMBL/GenBank/DDBJ whole genome shotgun (WGS) entry which is preliminary data.</text>
</comment>
<feature type="region of interest" description="Disordered" evidence="11">
    <location>
        <begin position="3451"/>
        <end position="3470"/>
    </location>
</feature>
<feature type="domain" description="Trimeric autotransporter adhesin YadA-like stalk" evidence="14">
    <location>
        <begin position="2429"/>
        <end position="2471"/>
    </location>
</feature>
<feature type="domain" description="Trimeric autotransporter adhesin YadA-like head" evidence="13">
    <location>
        <begin position="260"/>
        <end position="283"/>
    </location>
</feature>
<evidence type="ECO:0000256" key="4">
    <source>
        <dbReference type="ARBA" id="ARBA00022448"/>
    </source>
</evidence>
<keyword evidence="7" id="KW-0732">Signal</keyword>
<feature type="domain" description="Trimeric autotransporter adhesin YadA-like head" evidence="13">
    <location>
        <begin position="3586"/>
        <end position="3610"/>
    </location>
</feature>
<feature type="domain" description="Trimeric autotransporter adhesin YadA-like head" evidence="13">
    <location>
        <begin position="1309"/>
        <end position="1330"/>
    </location>
</feature>
<keyword evidence="10" id="KW-0998">Cell outer membrane</keyword>
<keyword evidence="8" id="KW-0653">Protein transport</keyword>
<evidence type="ECO:0000256" key="3">
    <source>
        <dbReference type="ARBA" id="ARBA00005848"/>
    </source>
</evidence>
<dbReference type="Gene3D" id="2.150.10.10">
    <property type="entry name" value="Serralysin-like metalloprotease, C-terminal"/>
    <property type="match status" value="15"/>
</dbReference>
<dbReference type="Pfam" id="PF05662">
    <property type="entry name" value="YadA_stalk"/>
    <property type="match status" value="15"/>
</dbReference>
<dbReference type="Gene3D" id="2.20.70.140">
    <property type="match status" value="6"/>
</dbReference>
<feature type="domain" description="Trimeric autotransporter adhesin YadA-like stalk" evidence="14">
    <location>
        <begin position="1595"/>
        <end position="1618"/>
    </location>
</feature>
<evidence type="ECO:0000256" key="10">
    <source>
        <dbReference type="ARBA" id="ARBA00023237"/>
    </source>
</evidence>
<comment type="subcellular location">
    <subcellularLocation>
        <location evidence="2">Cell outer membrane</location>
    </subcellularLocation>
    <subcellularLocation>
        <location evidence="1">Cell surface</location>
    </subcellularLocation>
</comment>
<keyword evidence="5" id="KW-1134">Transmembrane beta strand</keyword>
<dbReference type="RefSeq" id="WP_405385343.1">
    <property type="nucleotide sequence ID" value="NZ_JBJGEB010000001.1"/>
</dbReference>
<dbReference type="InterPro" id="IPR024973">
    <property type="entry name" value="ESPR"/>
</dbReference>
<feature type="domain" description="Trimeric autotransporter adhesin YadA-like head" evidence="13">
    <location>
        <begin position="301"/>
        <end position="327"/>
    </location>
</feature>
<feature type="domain" description="Trimeric autotransporter adhesin YadA-like head" evidence="13">
    <location>
        <begin position="1185"/>
        <end position="1208"/>
    </location>
</feature>
<feature type="domain" description="Trimeric autotransporter adhesin YadA-like head" evidence="13">
    <location>
        <begin position="343"/>
        <end position="369"/>
    </location>
</feature>
<feature type="domain" description="Trimeric autotransporter adhesin YadA-like stalk" evidence="14">
    <location>
        <begin position="1974"/>
        <end position="2004"/>
    </location>
</feature>
<keyword evidence="4" id="KW-0813">Transport</keyword>
<evidence type="ECO:0000259" key="13">
    <source>
        <dbReference type="Pfam" id="PF05658"/>
    </source>
</evidence>
<dbReference type="InterPro" id="IPR011049">
    <property type="entry name" value="Serralysin-like_metalloprot_C"/>
</dbReference>
<dbReference type="InterPro" id="IPR005594">
    <property type="entry name" value="YadA_C"/>
</dbReference>
<dbReference type="InterPro" id="IPR045584">
    <property type="entry name" value="Pilin-like"/>
</dbReference>
<dbReference type="Gene3D" id="1.20.5.170">
    <property type="match status" value="4"/>
</dbReference>
<feature type="domain" description="Trimeric autotransporter adhesin YadA-like head" evidence="13">
    <location>
        <begin position="373"/>
        <end position="397"/>
    </location>
</feature>